<sequence>MIPMEEAVGGVWQTRLGEANIRLSVFVSVQGSSTLSRVTEHSLSEFTDMPCILSLVDASGGWCGQDCAVPVPV</sequence>
<evidence type="ECO:0000313" key="2">
    <source>
        <dbReference type="Proteomes" id="UP000265618"/>
    </source>
</evidence>
<evidence type="ECO:0000313" key="1">
    <source>
        <dbReference type="EMBL" id="GCA62826.1"/>
    </source>
</evidence>
<dbReference type="AlphaFoldDB" id="A0A391NRS2"/>
<name>A0A391NRS2_9EUKA</name>
<comment type="caution">
    <text evidence="1">The sequence shown here is derived from an EMBL/GenBank/DDBJ whole genome shotgun (WGS) entry which is preliminary data.</text>
</comment>
<keyword evidence="2" id="KW-1185">Reference proteome</keyword>
<accession>A0A391NRS2</accession>
<dbReference type="EMBL" id="BDIP01001508">
    <property type="protein sequence ID" value="GCA62826.1"/>
    <property type="molecule type" value="Genomic_DNA"/>
</dbReference>
<proteinExistence type="predicted"/>
<protein>
    <submittedName>
        <fullName evidence="1">Uncharacterized protein</fullName>
    </submittedName>
</protein>
<reference evidence="1 2" key="1">
    <citation type="journal article" date="2018" name="PLoS ONE">
        <title>The draft genome of Kipferlia bialata reveals reductive genome evolution in fornicate parasites.</title>
        <authorList>
            <person name="Tanifuji G."/>
            <person name="Takabayashi S."/>
            <person name="Kume K."/>
            <person name="Takagi M."/>
            <person name="Nakayama T."/>
            <person name="Kamikawa R."/>
            <person name="Inagaki Y."/>
            <person name="Hashimoto T."/>
        </authorList>
    </citation>
    <scope>NUCLEOTIDE SEQUENCE [LARGE SCALE GENOMIC DNA]</scope>
    <source>
        <strain evidence="1">NY0173</strain>
    </source>
</reference>
<gene>
    <name evidence="1" type="ORF">KIPB_006055</name>
</gene>
<dbReference type="Proteomes" id="UP000265618">
    <property type="component" value="Unassembled WGS sequence"/>
</dbReference>
<organism evidence="1 2">
    <name type="scientific">Kipferlia bialata</name>
    <dbReference type="NCBI Taxonomy" id="797122"/>
    <lineage>
        <taxon>Eukaryota</taxon>
        <taxon>Metamonada</taxon>
        <taxon>Carpediemonas-like organisms</taxon>
        <taxon>Kipferlia</taxon>
    </lineage>
</organism>